<feature type="transmembrane region" description="Helical" evidence="3">
    <location>
        <begin position="858"/>
        <end position="875"/>
    </location>
</feature>
<name>A0A1I1LZZ9_9CLOT</name>
<dbReference type="PANTHER" id="PTHR37469">
    <property type="entry name" value="CELLOBIONIC ACID PHOSPHORYLASE-RELATED"/>
    <property type="match status" value="1"/>
</dbReference>
<feature type="domain" description="Glycosyl hydrolase 94 catalytic" evidence="6">
    <location>
        <begin position="2915"/>
        <end position="3053"/>
    </location>
</feature>
<dbReference type="Proteomes" id="UP000199263">
    <property type="component" value="Unassembled WGS sequence"/>
</dbReference>
<dbReference type="InterPro" id="IPR008928">
    <property type="entry name" value="6-hairpin_glycosidase_sf"/>
</dbReference>
<dbReference type="InterPro" id="IPR037018">
    <property type="entry name" value="GH65_N"/>
</dbReference>
<proteinExistence type="predicted"/>
<evidence type="ECO:0000259" key="5">
    <source>
        <dbReference type="Pfam" id="PF10091"/>
    </source>
</evidence>
<keyword evidence="3" id="KW-0812">Transmembrane</keyword>
<feature type="domain" description="Glycoamylase-like" evidence="5">
    <location>
        <begin position="1334"/>
        <end position="1592"/>
    </location>
</feature>
<dbReference type="SUPFAM" id="SSF74650">
    <property type="entry name" value="Galactose mutarotase-like"/>
    <property type="match status" value="2"/>
</dbReference>
<dbReference type="Gene3D" id="1.50.10.10">
    <property type="match status" value="1"/>
</dbReference>
<keyword evidence="3" id="KW-0472">Membrane</keyword>
<dbReference type="EMBL" id="FOMG01000009">
    <property type="protein sequence ID" value="SFC75903.1"/>
    <property type="molecule type" value="Genomic_DNA"/>
</dbReference>
<evidence type="ECO:0000259" key="6">
    <source>
        <dbReference type="Pfam" id="PF17167"/>
    </source>
</evidence>
<feature type="transmembrane region" description="Helical" evidence="3">
    <location>
        <begin position="972"/>
        <end position="993"/>
    </location>
</feature>
<dbReference type="InterPro" id="IPR052047">
    <property type="entry name" value="GH94_Enzymes"/>
</dbReference>
<feature type="transmembrane region" description="Helical" evidence="3">
    <location>
        <begin position="832"/>
        <end position="851"/>
    </location>
</feature>
<keyword evidence="8" id="KW-1185">Reference proteome</keyword>
<dbReference type="GO" id="GO:0016757">
    <property type="term" value="F:glycosyltransferase activity"/>
    <property type="evidence" value="ECO:0007669"/>
    <property type="project" value="UniProtKB-KW"/>
</dbReference>
<feature type="transmembrane region" description="Helical" evidence="3">
    <location>
        <begin position="434"/>
        <end position="453"/>
    </location>
</feature>
<sequence length="3149" mass="363326">MKKNNSYGLRKNVLGELNQGFSCIHENFKYFRKLSKGRNKVLGAAEWLLDNIYLIEKEYKAIKKEMPIDYFKSLPSIAEFIDNIDHKKMYKINDSFKSKDFDEKMDFEKKNHENYNEFENELPRIFVVAKNYVNAGGDIDGESFTKYINEIQEENLGVDLDFNNVSEKLFVKIDNSRRNEDGTQEATNIVNKDMAFTMGELWAFPLMLKIAIIINLSQYTNELVDIQKEILQGKIVAERIVDAISNNKLNEELKNMNDKYQKFSALFLREFFRVLRDNSIENKSIYDFAKIKWGMDKDLDNYIIKSNLREEFLGRHIGEYITSIRKIEGISWREFFENTCLVDRILREDPENVYGNMDFESKDYYRHKLENIARIINRNEINVAHNVLELAIKNKNDNKEPYKCHVGYYLIDNGISELEGYHNNVNHVISEGTYLAINILGTLLISALFLFISSLGGMKYTKAEYIISFLVIIIPINEIIIGLTNWIVSKTVQIRLVPKMNFSEGIPDDCKTIVVIPAIVNCKEKVKSLMERLEVAYCGNKDKNIYFALLSDFQDSNSEVEENDKEIIKCGIECARKLNNKYFKDNYKSTNNEARFFFFSRKRIYNKKQNVFMGKERKRGKLMEFMSLIRGKTDHTYNVLSSQIKILKDVKYLITLDEDTFMPRESTFKLIGAMNHVLNVPYVNDNKVLRGYGVMQPKVSISLESKNQTYFSNVFAGEGGVDGYSIAYSDTYQDLFGQGSFTGKGIIDIDEFYNILHMSIKDDRILSHDLIEGALTRCALVSQVEFIDGYPAFYESSCRRLHRWVRGDWQLIGWLFSEKISSLNKWKIFDNLRRSLLAPNLVIALILSLTILNGRSQIALLCFLALMNSLVFTVTDFVVTPKNKLMGTFKSFEQILLILTFIPYQAFLMMNAIIITLFRLCISKRNLLEWQSSDSVEKKYSNSFKAYLKRMWIAPIMGLVVVYLSIYNSIGVIVYSIVVAALWIVSPYVAYYISRNIPKNKMTLDDEENVYLRKISRRIYAYYEDFVNEENNYLAPDNYQEKPFKGIAHRTSPTNIGMGLVSNVVAYDLGYITMMEFIDKTEMILNSIKDLQMVHGHYLNWYDTKTKAPLWPRYVSTVDSGNLLGDLWVLKQAIKELKDKEVIRVNEVMSLRDIYNIIEKEEPSIEVIFDSKLNIGEYKDALNKISVKIQGFTQCEQSSIDNKNKACVQEKENKESNYWSHKLFEEVNKKLKYYNYIFNGLEKLYSKEFFEGVPSISELIHKCEEYKSEFGDNFSNTMEKKIDNFKIYARKIDNIIKDINMISEEMDFRFLYDKNRQLFFIGYNVEEDSLGNSYYDLLASESRIASFIAVAKNDVPTSHWFKLGRSMTNAFHTHSLVSWSGTMFEYFMPSLIMKNYPKTLLSQTYKSVIKAQKSFSKQKKTPWGISESAFYEFDVNENYQYKAFGIPGIGLKRGLEDEIVISPYSTLMTLPFSKKSGIKNLRKLEAIGCLGTYGFIEAIDYTKAREDKYVIKNTIDDNNEDNYLNDNHIVENMTDDKNIKDSNNAQIVDSVYSDGVKPNKIMTYMVHHLGMSLMALDNVLLDDILVNRFHSLPEVKATELLLKEKIPYNVTFDRNEDFSTKSMYFEGENLIPRKFEGANQDNPEVLLLSNGEYSSMITVSGSGYSKKNDMMLYRWKGNSTSDDSGMFFYIKNLNSNDYWSSTFEPCKNYGEKYVAEFNLDKAKFNRKDGNIETQMEVVVSSDENFEVRKITLNNLSDKERSLEITSYMEITLATFSADTVHPTFSNLFVQTEYDNNENVLIGSRRGRVKDAKVPYIFHKVVVNGKLEGSISYETSRINFIGRNRELKSPLAMDNDKSLNNTVGTVLDPIMSIRARIRLEGNSKKEIYFITGTTESREVAINICKQNKEAVNLEKVFEGYSIRTQLELKNLGIRSAQANIFQSLATYIFFLHSGRKDREEYIKNISKYQRDLWAYGISGDLPIVFLTIENTDDINLVANMLNLHYYLKLKGVKLDLIIYNNEEMSYDEPLQKNIMQAINTSNECTSLNKQGGIFVHNKSTMDEQVKDLIIGIARLYVDSKKGSILEQITKIEKFKVNSINEFSRYKESVDEESYKRNYNNVLDDNHEEKYMSQGKKELLEKRPKNIGTKNLEKKVKSLNINYKLEIADEVIPKLDDNITEYKEYDHDIDFLEKQDLINGAEATGIKDDIGKSMIKEDLNNETFNSSRDSILKKANENYNNISSGELNAERFKISDDLNTEKFDENFNMQDLDFFNGYGGFSKFDNSYLIKLSNFKNTPAPWINVISNDDFGFHISESGSSYTWCGNSRENKITPWSNDYIRDPLGEALYIRDDDSHNYFSITPKPVRDAGDYFIKHGFGYSEFSHTAYDLKGKLEVFAPKKEKVKIQKVTLENLSENDREISLFYYAKLVMGVYEYDSARYVSTYIHGEFEKNSNINTNVEREESNSSARYVYHSGFIRGCNPYSEYFGKFNSYLTILGGEKLSFTGDSKEFIGINGEVSSPKALNNENLSNRCGGIYDPCLAVTTKISLKKGEKKELLILFGEEEKENIEKVIKKYEVKGNADRELEKAKEYWKHFLGNIQVKTPDKSFNYLLNGWLLYQTLSCRYLSRSAFYQSGGAYGFRDQLQDSMALGVVDPEIPKAQILRSASRQYVEGDVQHWWHPVVNSGIRTRFSDDLLWLPYVTAEYINSTGDYEILQETAPYLEDEPLRDGEDERYTIVNQSSKEGTIYEHCLKAIEKALKFGVHNIPLMGSGDWNDGMSTVGNKGKGESVWLGWFLYSILESFIKIAQIKGDEETKVHYEERKEFIRENLEKSAWDGGWYRRAYFDDGTPLGSRENPECQIDSLAQSWAIISGATKIKSGSELNTDKSDKNKLNKDELAYNSNEDYVGTVEKYSQRAFEAMEAVDKNLVKNDKGLILLLAPPFSNSYLEPGYIKGYVPGVRENGGQYTHAASWVILALTKLGLGDKATKYYNMINPINHTKTELECMTYKLEPYVMAADVYIKEPHGGRGGWSWYTGASGWMYRVGIEDILGLKRVEDKGYMVNPCIPKSWNEFEIKIQNDKEDYTIKVIRGGDRGKVKNSNNLIDSQVTSNSNEIKYSKLKIIINGEKIDGNIIPRNLGKINVVVYM</sequence>
<evidence type="ECO:0000313" key="7">
    <source>
        <dbReference type="EMBL" id="SFC75903.1"/>
    </source>
</evidence>
<dbReference type="STRING" id="119641.SAMN05421842_1099"/>
<feature type="transmembrane region" description="Helical" evidence="3">
    <location>
        <begin position="947"/>
        <end position="966"/>
    </location>
</feature>
<gene>
    <name evidence="7" type="ORF">SAMN05421842_1099</name>
</gene>
<dbReference type="InterPro" id="IPR019282">
    <property type="entry name" value="Glycoamylase-like_cons_dom"/>
</dbReference>
<feature type="domain" description="Glycosyl hydrolase 94 supersandwich" evidence="4">
    <location>
        <begin position="1633"/>
        <end position="1906"/>
    </location>
</feature>
<dbReference type="CDD" id="cd11756">
    <property type="entry name" value="GH94N_ChvB_NdvB_1_like"/>
    <property type="match status" value="1"/>
</dbReference>
<dbReference type="InterPro" id="IPR033432">
    <property type="entry name" value="GH94_catalytic"/>
</dbReference>
<dbReference type="SMART" id="SM01068">
    <property type="entry name" value="CBM_X"/>
    <property type="match status" value="2"/>
</dbReference>
<evidence type="ECO:0000256" key="2">
    <source>
        <dbReference type="ARBA" id="ARBA00022679"/>
    </source>
</evidence>
<dbReference type="CDD" id="cd11753">
    <property type="entry name" value="GH94N_ChvB_NdvB_2_like"/>
    <property type="match status" value="1"/>
</dbReference>
<protein>
    <submittedName>
        <fullName evidence="7">Cellobiose phosphorylase</fullName>
    </submittedName>
</protein>
<accession>A0A1I1LZZ9</accession>
<dbReference type="SUPFAM" id="SSF48208">
    <property type="entry name" value="Six-hairpin glycosidases"/>
    <property type="match status" value="1"/>
</dbReference>
<reference evidence="7 8" key="1">
    <citation type="submission" date="2016-10" db="EMBL/GenBank/DDBJ databases">
        <authorList>
            <person name="de Groot N.N."/>
        </authorList>
    </citation>
    <scope>NUCLEOTIDE SEQUENCE [LARGE SCALE GENOMIC DNA]</scope>
    <source>
        <strain evidence="7 8">DSM 12992</strain>
    </source>
</reference>
<dbReference type="PANTHER" id="PTHR37469:SF2">
    <property type="entry name" value="CELLOBIONIC ACID PHOSPHORYLASE"/>
    <property type="match status" value="1"/>
</dbReference>
<dbReference type="Gene3D" id="2.70.98.40">
    <property type="entry name" value="Glycoside hydrolase, family 65, N-terminal domain"/>
    <property type="match status" value="2"/>
</dbReference>
<dbReference type="Pfam" id="PF06165">
    <property type="entry name" value="GH94_b-supersand"/>
    <property type="match status" value="2"/>
</dbReference>
<keyword evidence="2" id="KW-0808">Transferase</keyword>
<dbReference type="InterPro" id="IPR010383">
    <property type="entry name" value="Glyco_hydrolase_94_b-supersand"/>
</dbReference>
<dbReference type="InterPro" id="IPR011013">
    <property type="entry name" value="Gal_mutarotase_sf_dom"/>
</dbReference>
<dbReference type="Pfam" id="PF17167">
    <property type="entry name" value="Glyco_hydro_94"/>
    <property type="match status" value="2"/>
</dbReference>
<keyword evidence="1" id="KW-0328">Glycosyltransferase</keyword>
<feature type="domain" description="Glycosyl hydrolase 94 supersandwich" evidence="4">
    <location>
        <begin position="2285"/>
        <end position="2577"/>
    </location>
</feature>
<feature type="transmembrane region" description="Helical" evidence="3">
    <location>
        <begin position="465"/>
        <end position="488"/>
    </location>
</feature>
<dbReference type="Gene3D" id="2.60.420.10">
    <property type="entry name" value="Maltose phosphorylase, domain 3"/>
    <property type="match status" value="1"/>
</dbReference>
<evidence type="ECO:0000313" key="8">
    <source>
        <dbReference type="Proteomes" id="UP000199263"/>
    </source>
</evidence>
<evidence type="ECO:0000256" key="3">
    <source>
        <dbReference type="SAM" id="Phobius"/>
    </source>
</evidence>
<dbReference type="InterPro" id="IPR037824">
    <property type="entry name" value="GH94N_2_NdvB"/>
</dbReference>
<dbReference type="Gene3D" id="1.50.10.140">
    <property type="match status" value="2"/>
</dbReference>
<dbReference type="GO" id="GO:0005975">
    <property type="term" value="P:carbohydrate metabolic process"/>
    <property type="evidence" value="ECO:0007669"/>
    <property type="project" value="InterPro"/>
</dbReference>
<dbReference type="InterPro" id="IPR037820">
    <property type="entry name" value="GH94N_NdvB"/>
</dbReference>
<feature type="transmembrane region" description="Helical" evidence="3">
    <location>
        <begin position="895"/>
        <end position="918"/>
    </location>
</feature>
<dbReference type="OrthoDB" id="9769991at2"/>
<dbReference type="Pfam" id="PF10091">
    <property type="entry name" value="Glycoamylase"/>
    <property type="match status" value="1"/>
</dbReference>
<evidence type="ECO:0000256" key="1">
    <source>
        <dbReference type="ARBA" id="ARBA00022676"/>
    </source>
</evidence>
<organism evidence="7 8">
    <name type="scientific">Clostridium uliginosum</name>
    <dbReference type="NCBI Taxonomy" id="119641"/>
    <lineage>
        <taxon>Bacteria</taxon>
        <taxon>Bacillati</taxon>
        <taxon>Bacillota</taxon>
        <taxon>Clostridia</taxon>
        <taxon>Eubacteriales</taxon>
        <taxon>Clostridiaceae</taxon>
        <taxon>Clostridium</taxon>
    </lineage>
</organism>
<dbReference type="GO" id="GO:0030246">
    <property type="term" value="F:carbohydrate binding"/>
    <property type="evidence" value="ECO:0007669"/>
    <property type="project" value="InterPro"/>
</dbReference>
<keyword evidence="3" id="KW-1133">Transmembrane helix</keyword>
<evidence type="ECO:0000259" key="4">
    <source>
        <dbReference type="Pfam" id="PF06165"/>
    </source>
</evidence>
<dbReference type="RefSeq" id="WP_090090475.1">
    <property type="nucleotide sequence ID" value="NZ_FOMG01000009.1"/>
</dbReference>
<feature type="domain" description="Glycosyl hydrolase 94 catalytic" evidence="6">
    <location>
        <begin position="2592"/>
        <end position="2880"/>
    </location>
</feature>
<dbReference type="InterPro" id="IPR012341">
    <property type="entry name" value="6hp_glycosidase-like_sf"/>
</dbReference>